<dbReference type="PANTHER" id="PTHR21716">
    <property type="entry name" value="TRANSMEMBRANE PROTEIN"/>
    <property type="match status" value="1"/>
</dbReference>
<comment type="similarity">
    <text evidence="2">Belongs to the autoinducer-2 exporter (AI-2E) (TC 2.A.86) family.</text>
</comment>
<dbReference type="GO" id="GO:0055085">
    <property type="term" value="P:transmembrane transport"/>
    <property type="evidence" value="ECO:0007669"/>
    <property type="project" value="TreeGrafter"/>
</dbReference>
<evidence type="ECO:0000313" key="10">
    <source>
        <dbReference type="EMBL" id="TWU21002.1"/>
    </source>
</evidence>
<proteinExistence type="inferred from homology"/>
<dbReference type="AlphaFoldDB" id="A0A5C6CA35"/>
<evidence type="ECO:0000256" key="2">
    <source>
        <dbReference type="ARBA" id="ARBA00009773"/>
    </source>
</evidence>
<evidence type="ECO:0000256" key="7">
    <source>
        <dbReference type="ARBA" id="ARBA00023136"/>
    </source>
</evidence>
<evidence type="ECO:0000256" key="6">
    <source>
        <dbReference type="ARBA" id="ARBA00022989"/>
    </source>
</evidence>
<keyword evidence="3" id="KW-0813">Transport</keyword>
<dbReference type="InterPro" id="IPR002549">
    <property type="entry name" value="AI-2E-like"/>
</dbReference>
<evidence type="ECO:0000256" key="5">
    <source>
        <dbReference type="ARBA" id="ARBA00022692"/>
    </source>
</evidence>
<keyword evidence="5 9" id="KW-0812">Transmembrane</keyword>
<name>A0A5C6CA35_9BACT</name>
<dbReference type="PANTHER" id="PTHR21716:SF53">
    <property type="entry name" value="PERMEASE PERM-RELATED"/>
    <property type="match status" value="1"/>
</dbReference>
<feature type="transmembrane region" description="Helical" evidence="9">
    <location>
        <begin position="28"/>
        <end position="45"/>
    </location>
</feature>
<keyword evidence="11" id="KW-1185">Reference proteome</keyword>
<gene>
    <name evidence="10" type="primary">tqsA_2</name>
    <name evidence="10" type="ORF">Pla52o_40340</name>
</gene>
<evidence type="ECO:0000313" key="11">
    <source>
        <dbReference type="Proteomes" id="UP000316304"/>
    </source>
</evidence>
<sequence length="429" mass="46603">MHRTQTICLVILATIAVGFSLAYLKTVLLPFVIAAFIVIGCRPVLEFIERKLRLHRFFAFVVTFAIGGCLLAAFAILTWVSIVDLSTNSAAYEHRLNKIATWLVDHLPDPKSADAPPDRRGEAAMDHGRATAAVDAWDKAVTPDAMDLPVNRDTPSDRHGSVSDSGADTGMVAAESLSRDELSSEARSHEELPVTVTVARDPSAALQRLIADSSKYVQRYMIEIASGLPNLISYAALVLIFVFFLLLETSTSPAADMNRGRDQRLGLRGEIEEQVRKYLLMKTVLSLLTGLAFGFVLWLFGVPLAVVFGFMAFLLNYIPNIGPLLSCALPVPFLVLSADISPTSAIVCFILIASIQFVSGNVVEQRLMGKSFDVSPVVLLLGLIFFGLIWGIVGMFLATPIVSILKIVLQQSKAGKPIAELMAGRLDLS</sequence>
<dbReference type="Pfam" id="PF01594">
    <property type="entry name" value="AI-2E_transport"/>
    <property type="match status" value="1"/>
</dbReference>
<feature type="transmembrane region" description="Helical" evidence="9">
    <location>
        <begin position="57"/>
        <end position="82"/>
    </location>
</feature>
<dbReference type="EMBL" id="SJPT01000007">
    <property type="protein sequence ID" value="TWU21002.1"/>
    <property type="molecule type" value="Genomic_DNA"/>
</dbReference>
<comment type="subcellular location">
    <subcellularLocation>
        <location evidence="1">Cell membrane</location>
        <topology evidence="1">Multi-pass membrane protein</topology>
    </subcellularLocation>
</comment>
<dbReference type="Proteomes" id="UP000316304">
    <property type="component" value="Unassembled WGS sequence"/>
</dbReference>
<feature type="transmembrane region" description="Helical" evidence="9">
    <location>
        <begin position="231"/>
        <end position="247"/>
    </location>
</feature>
<protein>
    <submittedName>
        <fullName evidence="10">AI-2 transport protein TqsA</fullName>
    </submittedName>
</protein>
<organism evidence="10 11">
    <name type="scientific">Novipirellula galeiformis</name>
    <dbReference type="NCBI Taxonomy" id="2528004"/>
    <lineage>
        <taxon>Bacteria</taxon>
        <taxon>Pseudomonadati</taxon>
        <taxon>Planctomycetota</taxon>
        <taxon>Planctomycetia</taxon>
        <taxon>Pirellulales</taxon>
        <taxon>Pirellulaceae</taxon>
        <taxon>Novipirellula</taxon>
    </lineage>
</organism>
<reference evidence="10 11" key="1">
    <citation type="submission" date="2019-02" db="EMBL/GenBank/DDBJ databases">
        <title>Deep-cultivation of Planctomycetes and their phenomic and genomic characterization uncovers novel biology.</title>
        <authorList>
            <person name="Wiegand S."/>
            <person name="Jogler M."/>
            <person name="Boedeker C."/>
            <person name="Pinto D."/>
            <person name="Vollmers J."/>
            <person name="Rivas-Marin E."/>
            <person name="Kohn T."/>
            <person name="Peeters S.H."/>
            <person name="Heuer A."/>
            <person name="Rast P."/>
            <person name="Oberbeckmann S."/>
            <person name="Bunk B."/>
            <person name="Jeske O."/>
            <person name="Meyerdierks A."/>
            <person name="Storesund J.E."/>
            <person name="Kallscheuer N."/>
            <person name="Luecker S."/>
            <person name="Lage O.M."/>
            <person name="Pohl T."/>
            <person name="Merkel B.J."/>
            <person name="Hornburger P."/>
            <person name="Mueller R.-W."/>
            <person name="Bruemmer F."/>
            <person name="Labrenz M."/>
            <person name="Spormann A.M."/>
            <person name="Op Den Camp H."/>
            <person name="Overmann J."/>
            <person name="Amann R."/>
            <person name="Jetten M.S.M."/>
            <person name="Mascher T."/>
            <person name="Medema M.H."/>
            <person name="Devos D.P."/>
            <person name="Kaster A.-K."/>
            <person name="Ovreas L."/>
            <person name="Rohde M."/>
            <person name="Galperin M.Y."/>
            <person name="Jogler C."/>
        </authorList>
    </citation>
    <scope>NUCLEOTIDE SEQUENCE [LARGE SCALE GENOMIC DNA]</scope>
    <source>
        <strain evidence="10 11">Pla52o</strain>
    </source>
</reference>
<keyword evidence="4" id="KW-1003">Cell membrane</keyword>
<feature type="transmembrane region" description="Helical" evidence="9">
    <location>
        <begin position="284"/>
        <end position="315"/>
    </location>
</feature>
<dbReference type="GO" id="GO:0005886">
    <property type="term" value="C:plasma membrane"/>
    <property type="evidence" value="ECO:0007669"/>
    <property type="project" value="UniProtKB-SubCell"/>
</dbReference>
<evidence type="ECO:0000256" key="3">
    <source>
        <dbReference type="ARBA" id="ARBA00022448"/>
    </source>
</evidence>
<evidence type="ECO:0000256" key="4">
    <source>
        <dbReference type="ARBA" id="ARBA00022475"/>
    </source>
</evidence>
<accession>A0A5C6CA35</accession>
<evidence type="ECO:0000256" key="8">
    <source>
        <dbReference type="SAM" id="MobiDB-lite"/>
    </source>
</evidence>
<dbReference type="OrthoDB" id="9799225at2"/>
<evidence type="ECO:0000256" key="9">
    <source>
        <dbReference type="SAM" id="Phobius"/>
    </source>
</evidence>
<keyword evidence="6 9" id="KW-1133">Transmembrane helix</keyword>
<feature type="region of interest" description="Disordered" evidence="8">
    <location>
        <begin position="147"/>
        <end position="168"/>
    </location>
</feature>
<keyword evidence="7 9" id="KW-0472">Membrane</keyword>
<feature type="transmembrane region" description="Helical" evidence="9">
    <location>
        <begin position="383"/>
        <end position="409"/>
    </location>
</feature>
<evidence type="ECO:0000256" key="1">
    <source>
        <dbReference type="ARBA" id="ARBA00004651"/>
    </source>
</evidence>
<comment type="caution">
    <text evidence="10">The sequence shown here is derived from an EMBL/GenBank/DDBJ whole genome shotgun (WGS) entry which is preliminary data.</text>
</comment>
<dbReference type="RefSeq" id="WP_146596137.1">
    <property type="nucleotide sequence ID" value="NZ_SJPT01000007.1"/>
</dbReference>